<dbReference type="InterPro" id="IPR004619">
    <property type="entry name" value="Type_III_PanK"/>
</dbReference>
<gene>
    <name evidence="16" type="primary">coaX</name>
    <name evidence="17" type="ORF">DIT97_03275</name>
</gene>
<keyword evidence="11 16" id="KW-0067">ATP-binding</keyword>
<dbReference type="GO" id="GO:0005737">
    <property type="term" value="C:cytoplasm"/>
    <property type="evidence" value="ECO:0007669"/>
    <property type="project" value="UniProtKB-SubCell"/>
</dbReference>
<dbReference type="AlphaFoldDB" id="A0A3D3R2B9"/>
<evidence type="ECO:0000256" key="9">
    <source>
        <dbReference type="ARBA" id="ARBA00022741"/>
    </source>
</evidence>
<dbReference type="PANTHER" id="PTHR34265">
    <property type="entry name" value="TYPE III PANTOTHENATE KINASE"/>
    <property type="match status" value="1"/>
</dbReference>
<dbReference type="GO" id="GO:0005524">
    <property type="term" value="F:ATP binding"/>
    <property type="evidence" value="ECO:0007669"/>
    <property type="project" value="UniProtKB-UniRule"/>
</dbReference>
<feature type="active site" description="Proton acceptor" evidence="16">
    <location>
        <position position="125"/>
    </location>
</feature>
<dbReference type="EMBL" id="DQAY01000022">
    <property type="protein sequence ID" value="HCO22117.1"/>
    <property type="molecule type" value="Genomic_DNA"/>
</dbReference>
<evidence type="ECO:0000256" key="2">
    <source>
        <dbReference type="ARBA" id="ARBA00001958"/>
    </source>
</evidence>
<comment type="cofactor">
    <cofactor evidence="16">
        <name>NH4(+)</name>
        <dbReference type="ChEBI" id="CHEBI:28938"/>
    </cofactor>
    <cofactor evidence="16">
        <name>K(+)</name>
        <dbReference type="ChEBI" id="CHEBI:29103"/>
    </cofactor>
    <text evidence="16">A monovalent cation. Ammonium or potassium.</text>
</comment>
<sequence>MNQTKQTLMTHSLKQLAIDVGNSRIKFVVLHTNLPVKDCKQLPLVEHAVSMAIDEPVPWDQLRNWLSNQPEEHCQSVVAGSNPRGIKKIVTDWALLPLLPPLEVFNTEDFPLNIEVDEPRKVGIDRLLNAIAANILRNINQGAIIVDTGTATTVDVVSPDGHFAGGSILPGFELSAKSLHDYTALLPLIPVTDLRQEEPVVLGKHTTNAIRSGLFWGQLGAVRELIHQFQNHSLFNSSPEPPLVLLTGGGSSLLAPHLDDLVRFEPLLTLQGLAIVAQKISGIR</sequence>
<evidence type="ECO:0000313" key="18">
    <source>
        <dbReference type="Proteomes" id="UP000263642"/>
    </source>
</evidence>
<evidence type="ECO:0000256" key="15">
    <source>
        <dbReference type="ARBA" id="ARBA00040883"/>
    </source>
</evidence>
<evidence type="ECO:0000256" key="13">
    <source>
        <dbReference type="ARBA" id="ARBA00022993"/>
    </source>
</evidence>
<feature type="binding site" evidence="16">
    <location>
        <begin position="19"/>
        <end position="26"/>
    </location>
    <ligand>
        <name>ATP</name>
        <dbReference type="ChEBI" id="CHEBI:30616"/>
    </ligand>
</feature>
<evidence type="ECO:0000256" key="16">
    <source>
        <dbReference type="HAMAP-Rule" id="MF_01274"/>
    </source>
</evidence>
<proteinExistence type="inferred from homology"/>
<evidence type="ECO:0000256" key="1">
    <source>
        <dbReference type="ARBA" id="ARBA00001206"/>
    </source>
</evidence>
<evidence type="ECO:0000256" key="8">
    <source>
        <dbReference type="ARBA" id="ARBA00022679"/>
    </source>
</evidence>
<comment type="cofactor">
    <cofactor evidence="2">
        <name>K(+)</name>
        <dbReference type="ChEBI" id="CHEBI:29103"/>
    </cofactor>
</comment>
<keyword evidence="12 16" id="KW-0630">Potassium</keyword>
<dbReference type="InterPro" id="IPR043129">
    <property type="entry name" value="ATPase_NBD"/>
</dbReference>
<dbReference type="NCBIfam" id="TIGR00671">
    <property type="entry name" value="baf"/>
    <property type="match status" value="1"/>
</dbReference>
<comment type="similarity">
    <text evidence="14 16">Belongs to the type III pantothenate kinase family.</text>
</comment>
<keyword evidence="10 16" id="KW-0418">Kinase</keyword>
<name>A0A3D3R2B9_9PLAN</name>
<dbReference type="HAMAP" id="MF_01274">
    <property type="entry name" value="Pantothen_kinase_3"/>
    <property type="match status" value="1"/>
</dbReference>
<dbReference type="SUPFAM" id="SSF53067">
    <property type="entry name" value="Actin-like ATPase domain"/>
    <property type="match status" value="2"/>
</dbReference>
<evidence type="ECO:0000256" key="7">
    <source>
        <dbReference type="ARBA" id="ARBA00022490"/>
    </source>
</evidence>
<evidence type="ECO:0000256" key="6">
    <source>
        <dbReference type="ARBA" id="ARBA00012102"/>
    </source>
</evidence>
<evidence type="ECO:0000256" key="14">
    <source>
        <dbReference type="ARBA" id="ARBA00038036"/>
    </source>
</evidence>
<comment type="pathway">
    <text evidence="4 16">Cofactor biosynthesis; coenzyme A biosynthesis; CoA from (R)-pantothenate: step 1/5.</text>
</comment>
<dbReference type="UniPathway" id="UPA00241">
    <property type="reaction ID" value="UER00352"/>
</dbReference>
<keyword evidence="16" id="KW-0479">Metal-binding</keyword>
<evidence type="ECO:0000256" key="3">
    <source>
        <dbReference type="ARBA" id="ARBA00004496"/>
    </source>
</evidence>
<feature type="binding site" evidence="16">
    <location>
        <begin position="123"/>
        <end position="126"/>
    </location>
    <ligand>
        <name>substrate</name>
    </ligand>
</feature>
<comment type="catalytic activity">
    <reaction evidence="1 16">
        <text>(R)-pantothenate + ATP = (R)-4'-phosphopantothenate + ADP + H(+)</text>
        <dbReference type="Rhea" id="RHEA:16373"/>
        <dbReference type="ChEBI" id="CHEBI:10986"/>
        <dbReference type="ChEBI" id="CHEBI:15378"/>
        <dbReference type="ChEBI" id="CHEBI:29032"/>
        <dbReference type="ChEBI" id="CHEBI:30616"/>
        <dbReference type="ChEBI" id="CHEBI:456216"/>
        <dbReference type="EC" id="2.7.1.33"/>
    </reaction>
</comment>
<feature type="binding site" evidence="16">
    <location>
        <position position="147"/>
    </location>
    <ligand>
        <name>K(+)</name>
        <dbReference type="ChEBI" id="CHEBI:29103"/>
    </ligand>
</feature>
<dbReference type="Gene3D" id="3.30.420.40">
    <property type="match status" value="2"/>
</dbReference>
<dbReference type="CDD" id="cd24015">
    <property type="entry name" value="ASKHA_NBD_PanK-III"/>
    <property type="match status" value="1"/>
</dbReference>
<keyword evidence="9 16" id="KW-0547">Nucleotide-binding</keyword>
<keyword evidence="13 16" id="KW-0173">Coenzyme A biosynthesis</keyword>
<comment type="subunit">
    <text evidence="5 16">Homodimer.</text>
</comment>
<dbReference type="Proteomes" id="UP000263642">
    <property type="component" value="Unassembled WGS sequence"/>
</dbReference>
<evidence type="ECO:0000256" key="11">
    <source>
        <dbReference type="ARBA" id="ARBA00022840"/>
    </source>
</evidence>
<dbReference type="EC" id="2.7.1.33" evidence="6 16"/>
<dbReference type="GO" id="GO:0004594">
    <property type="term" value="F:pantothenate kinase activity"/>
    <property type="evidence" value="ECO:0007669"/>
    <property type="project" value="UniProtKB-UniRule"/>
</dbReference>
<accession>A0A3D3R2B9</accession>
<evidence type="ECO:0000256" key="5">
    <source>
        <dbReference type="ARBA" id="ARBA00011738"/>
    </source>
</evidence>
<comment type="caution">
    <text evidence="16">Lacks conserved residue(s) required for the propagation of feature annotation.</text>
</comment>
<dbReference type="Pfam" id="PF03309">
    <property type="entry name" value="Pan_kinase"/>
    <property type="match status" value="1"/>
</dbReference>
<comment type="caution">
    <text evidence="17">The sequence shown here is derived from an EMBL/GenBank/DDBJ whole genome shotgun (WGS) entry which is preliminary data.</text>
</comment>
<organism evidence="17 18">
    <name type="scientific">Gimesia maris</name>
    <dbReference type="NCBI Taxonomy" id="122"/>
    <lineage>
        <taxon>Bacteria</taxon>
        <taxon>Pseudomonadati</taxon>
        <taxon>Planctomycetota</taxon>
        <taxon>Planctomycetia</taxon>
        <taxon>Planctomycetales</taxon>
        <taxon>Planctomycetaceae</taxon>
        <taxon>Gimesia</taxon>
    </lineage>
</organism>
<comment type="subcellular location">
    <subcellularLocation>
        <location evidence="3 16">Cytoplasm</location>
    </subcellularLocation>
</comment>
<comment type="function">
    <text evidence="16">Catalyzes the phosphorylation of pantothenate (Pan), the first step in CoA biosynthesis.</text>
</comment>
<keyword evidence="7 16" id="KW-0963">Cytoplasm</keyword>
<protein>
    <recommendedName>
        <fullName evidence="15 16">Type III pantothenate kinase</fullName>
        <ecNumber evidence="6 16">2.7.1.33</ecNumber>
    </recommendedName>
    <alternativeName>
        <fullName evidence="16">PanK-III</fullName>
    </alternativeName>
    <alternativeName>
        <fullName evidence="16">Pantothenic acid kinase</fullName>
    </alternativeName>
</protein>
<evidence type="ECO:0000256" key="10">
    <source>
        <dbReference type="ARBA" id="ARBA00022777"/>
    </source>
</evidence>
<evidence type="ECO:0000313" key="17">
    <source>
        <dbReference type="EMBL" id="HCO22117.1"/>
    </source>
</evidence>
<evidence type="ECO:0000256" key="12">
    <source>
        <dbReference type="ARBA" id="ARBA00022958"/>
    </source>
</evidence>
<evidence type="ECO:0000256" key="4">
    <source>
        <dbReference type="ARBA" id="ARBA00005225"/>
    </source>
</evidence>
<dbReference type="GO" id="GO:0046872">
    <property type="term" value="F:metal ion binding"/>
    <property type="evidence" value="ECO:0007669"/>
    <property type="project" value="UniProtKB-KW"/>
</dbReference>
<dbReference type="PANTHER" id="PTHR34265:SF1">
    <property type="entry name" value="TYPE III PANTOTHENATE KINASE"/>
    <property type="match status" value="1"/>
</dbReference>
<feature type="binding site" evidence="16">
    <location>
        <position position="206"/>
    </location>
    <ligand>
        <name>substrate</name>
    </ligand>
</feature>
<feature type="binding site" evidence="16">
    <location>
        <position position="150"/>
    </location>
    <ligand>
        <name>ATP</name>
        <dbReference type="ChEBI" id="CHEBI:30616"/>
    </ligand>
</feature>
<dbReference type="GO" id="GO:0015937">
    <property type="term" value="P:coenzyme A biosynthetic process"/>
    <property type="evidence" value="ECO:0007669"/>
    <property type="project" value="UniProtKB-UniRule"/>
</dbReference>
<reference evidence="17 18" key="1">
    <citation type="journal article" date="2018" name="Nat. Biotechnol.">
        <title>A standardized bacterial taxonomy based on genome phylogeny substantially revises the tree of life.</title>
        <authorList>
            <person name="Parks D.H."/>
            <person name="Chuvochina M."/>
            <person name="Waite D.W."/>
            <person name="Rinke C."/>
            <person name="Skarshewski A."/>
            <person name="Chaumeil P.A."/>
            <person name="Hugenholtz P."/>
        </authorList>
    </citation>
    <scope>NUCLEOTIDE SEQUENCE [LARGE SCALE GENOMIC DNA]</scope>
    <source>
        <strain evidence="17">UBA9375</strain>
    </source>
</reference>
<keyword evidence="8 16" id="KW-0808">Transferase</keyword>